<comment type="similarity">
    <text evidence="2 9">Belongs to the GSP I family.</text>
</comment>
<dbReference type="Gene3D" id="3.30.1300.30">
    <property type="entry name" value="GSPII I/J protein-like"/>
    <property type="match status" value="1"/>
</dbReference>
<evidence type="ECO:0000256" key="1">
    <source>
        <dbReference type="ARBA" id="ARBA00004377"/>
    </source>
</evidence>
<comment type="subunit">
    <text evidence="9">Type II secretion is composed of four main components: the outer membrane complex, the inner membrane complex, the cytoplasmic secretion ATPase and the periplasm-spanning pseudopilus.</text>
</comment>
<comment type="caution">
    <text evidence="11">The sequence shown here is derived from an EMBL/GenBank/DDBJ whole genome shotgun (WGS) entry which is preliminary data.</text>
</comment>
<feature type="domain" description="Type II secretion system protein GspI C-terminal" evidence="10">
    <location>
        <begin position="41"/>
        <end position="119"/>
    </location>
</feature>
<comment type="subcellular location">
    <subcellularLocation>
        <location evidence="1 9">Cell inner membrane</location>
        <topology evidence="1 9">Single-pass membrane protein</topology>
    </subcellularLocation>
</comment>
<evidence type="ECO:0000256" key="7">
    <source>
        <dbReference type="ARBA" id="ARBA00022989"/>
    </source>
</evidence>
<evidence type="ECO:0000256" key="5">
    <source>
        <dbReference type="ARBA" id="ARBA00022519"/>
    </source>
</evidence>
<dbReference type="InterPro" id="IPR003413">
    <property type="entry name" value="T2SS_GspI_C"/>
</dbReference>
<evidence type="ECO:0000256" key="3">
    <source>
        <dbReference type="ARBA" id="ARBA00022475"/>
    </source>
</evidence>
<evidence type="ECO:0000256" key="9">
    <source>
        <dbReference type="RuleBase" id="RU368030"/>
    </source>
</evidence>
<evidence type="ECO:0000313" key="12">
    <source>
        <dbReference type="Proteomes" id="UP001606099"/>
    </source>
</evidence>
<keyword evidence="3" id="KW-1003">Cell membrane</keyword>
<evidence type="ECO:0000256" key="6">
    <source>
        <dbReference type="ARBA" id="ARBA00022692"/>
    </source>
</evidence>
<accession>A0ABW7FRB2</accession>
<sequence length="122" mass="12989">MKPSGFTLLEVLVALAVVAITLGAGLRASAALTQNAQRMVDVSAAQWCAENELAELRLQSRAGSALPGLGEIEFPCKQLGMSYAGKVLVGSTPNPNFRRLDVVVRDEQGQIVTQLTSVMGRY</sequence>
<keyword evidence="4 9" id="KW-0488">Methylation</keyword>
<dbReference type="InterPro" id="IPR010052">
    <property type="entry name" value="T2SS_protein-GspI"/>
</dbReference>
<dbReference type="NCBIfam" id="TIGR01707">
    <property type="entry name" value="gspI"/>
    <property type="match status" value="1"/>
</dbReference>
<reference evidence="11 12" key="1">
    <citation type="submission" date="2024-08" db="EMBL/GenBank/DDBJ databases">
        <authorList>
            <person name="Lu H."/>
        </authorList>
    </citation>
    <scope>NUCLEOTIDE SEQUENCE [LARGE SCALE GENOMIC DNA]</scope>
    <source>
        <strain evidence="11 12">BYS180W</strain>
    </source>
</reference>
<keyword evidence="5 9" id="KW-0997">Cell inner membrane</keyword>
<comment type="function">
    <text evidence="9">Component of the type II secretion system required for the energy-dependent secretion of extracellular factors such as proteases and toxins from the periplasm.</text>
</comment>
<protein>
    <recommendedName>
        <fullName evidence="9">Type II secretion system protein I</fullName>
        <shortName evidence="9">T2SS minor pseudopilin I</shortName>
    </recommendedName>
</protein>
<evidence type="ECO:0000256" key="4">
    <source>
        <dbReference type="ARBA" id="ARBA00022481"/>
    </source>
</evidence>
<dbReference type="RefSeq" id="WP_394458075.1">
    <property type="nucleotide sequence ID" value="NZ_JBIGHZ010000001.1"/>
</dbReference>
<keyword evidence="7" id="KW-1133">Transmembrane helix</keyword>
<dbReference type="InterPro" id="IPR012902">
    <property type="entry name" value="N_methyl_site"/>
</dbReference>
<dbReference type="Pfam" id="PF07963">
    <property type="entry name" value="N_methyl"/>
    <property type="match status" value="1"/>
</dbReference>
<keyword evidence="8" id="KW-0472">Membrane</keyword>
<evidence type="ECO:0000256" key="2">
    <source>
        <dbReference type="ARBA" id="ARBA00008358"/>
    </source>
</evidence>
<gene>
    <name evidence="11" type="primary">gspI</name>
    <name evidence="11" type="ORF">ACG0Z6_01280</name>
</gene>
<organism evidence="11 12">
    <name type="scientific">Roseateles rivi</name>
    <dbReference type="NCBI Taxonomy" id="3299028"/>
    <lineage>
        <taxon>Bacteria</taxon>
        <taxon>Pseudomonadati</taxon>
        <taxon>Pseudomonadota</taxon>
        <taxon>Betaproteobacteria</taxon>
        <taxon>Burkholderiales</taxon>
        <taxon>Sphaerotilaceae</taxon>
        <taxon>Roseateles</taxon>
    </lineage>
</organism>
<dbReference type="Pfam" id="PF02501">
    <property type="entry name" value="T2SSI"/>
    <property type="match status" value="1"/>
</dbReference>
<evidence type="ECO:0000256" key="8">
    <source>
        <dbReference type="ARBA" id="ARBA00023136"/>
    </source>
</evidence>
<comment type="PTM">
    <text evidence="9">Cleaved by prepilin peptidase.</text>
</comment>
<keyword evidence="12" id="KW-1185">Reference proteome</keyword>
<dbReference type="Proteomes" id="UP001606099">
    <property type="component" value="Unassembled WGS sequence"/>
</dbReference>
<dbReference type="InterPro" id="IPR045584">
    <property type="entry name" value="Pilin-like"/>
</dbReference>
<dbReference type="PANTHER" id="PTHR38779:SF2">
    <property type="entry name" value="TYPE II SECRETION SYSTEM PROTEIN I-RELATED"/>
    <property type="match status" value="1"/>
</dbReference>
<dbReference type="EMBL" id="JBIGHZ010000001">
    <property type="protein sequence ID" value="MFG6446867.1"/>
    <property type="molecule type" value="Genomic_DNA"/>
</dbReference>
<proteinExistence type="inferred from homology"/>
<dbReference type="NCBIfam" id="TIGR02532">
    <property type="entry name" value="IV_pilin_GFxxxE"/>
    <property type="match status" value="1"/>
</dbReference>
<dbReference type="PANTHER" id="PTHR38779">
    <property type="entry name" value="TYPE II SECRETION SYSTEM PROTEIN I-RELATED"/>
    <property type="match status" value="1"/>
</dbReference>
<evidence type="ECO:0000313" key="11">
    <source>
        <dbReference type="EMBL" id="MFG6446867.1"/>
    </source>
</evidence>
<keyword evidence="6" id="KW-0812">Transmembrane</keyword>
<name>A0ABW7FRB2_9BURK</name>
<dbReference type="SUPFAM" id="SSF54523">
    <property type="entry name" value="Pili subunits"/>
    <property type="match status" value="1"/>
</dbReference>
<evidence type="ECO:0000259" key="10">
    <source>
        <dbReference type="Pfam" id="PF02501"/>
    </source>
</evidence>